<reference evidence="1 2" key="1">
    <citation type="submission" date="2019-06" db="EMBL/GenBank/DDBJ databases">
        <title>Draft genomes of female and male turbot (Scophthalmus maximus).</title>
        <authorList>
            <person name="Xu H."/>
            <person name="Xu X.-W."/>
            <person name="Shao C."/>
            <person name="Chen S."/>
        </authorList>
    </citation>
    <scope>NUCLEOTIDE SEQUENCE [LARGE SCALE GENOMIC DNA]</scope>
    <source>
        <strain evidence="1">Ysfricsl-2016a</strain>
        <tissue evidence="1">Blood</tissue>
    </source>
</reference>
<dbReference type="Proteomes" id="UP000438429">
    <property type="component" value="Unassembled WGS sequence"/>
</dbReference>
<sequence>MLLVCRNIDSDVPVFETSEFTGTIFGWKLLVMEWECVRVASLPQLTLISAHQGRHYIAVQSQGQRGEKWSFSGSLWEWETQTPVQGSNDKHGTMCSRHVTRQQDDRHSNWLYSGISFQSGPQPSPSLGQLTASMLLCQLHNLLLVETRPAPCPTVVEAPFGDDRAYGTPKTLLKPSFEEVSQAYSTCAKYLQKKVPLQSKTLQCLSAMDPVVRGHSQTGFELKKLTQMIRLSP</sequence>
<comment type="caution">
    <text evidence="1">The sequence shown here is derived from an EMBL/GenBank/DDBJ whole genome shotgun (WGS) entry which is preliminary data.</text>
</comment>
<accession>A0A6A4TDK2</accession>
<gene>
    <name evidence="1" type="ORF">F2P81_006010</name>
</gene>
<name>A0A6A4TDK2_SCOMX</name>
<dbReference type="EMBL" id="VEVO01000005">
    <property type="protein sequence ID" value="KAF0042478.1"/>
    <property type="molecule type" value="Genomic_DNA"/>
</dbReference>
<evidence type="ECO:0000313" key="2">
    <source>
        <dbReference type="Proteomes" id="UP000438429"/>
    </source>
</evidence>
<protein>
    <submittedName>
        <fullName evidence="1">Uncharacterized protein</fullName>
    </submittedName>
</protein>
<organism evidence="1 2">
    <name type="scientific">Scophthalmus maximus</name>
    <name type="common">Turbot</name>
    <name type="synonym">Psetta maxima</name>
    <dbReference type="NCBI Taxonomy" id="52904"/>
    <lineage>
        <taxon>Eukaryota</taxon>
        <taxon>Metazoa</taxon>
        <taxon>Chordata</taxon>
        <taxon>Craniata</taxon>
        <taxon>Vertebrata</taxon>
        <taxon>Euteleostomi</taxon>
        <taxon>Actinopterygii</taxon>
        <taxon>Neopterygii</taxon>
        <taxon>Teleostei</taxon>
        <taxon>Neoteleostei</taxon>
        <taxon>Acanthomorphata</taxon>
        <taxon>Carangaria</taxon>
        <taxon>Pleuronectiformes</taxon>
        <taxon>Pleuronectoidei</taxon>
        <taxon>Scophthalmidae</taxon>
        <taxon>Scophthalmus</taxon>
    </lineage>
</organism>
<dbReference type="AlphaFoldDB" id="A0A6A4TDK2"/>
<evidence type="ECO:0000313" key="1">
    <source>
        <dbReference type="EMBL" id="KAF0042478.1"/>
    </source>
</evidence>
<proteinExistence type="predicted"/>